<dbReference type="EMBL" id="JAROCC010000007">
    <property type="protein sequence ID" value="MDN4607961.1"/>
    <property type="molecule type" value="Genomic_DNA"/>
</dbReference>
<accession>A0ABT8JS25</accession>
<dbReference type="Pfam" id="PF12728">
    <property type="entry name" value="HTH_17"/>
    <property type="match status" value="1"/>
</dbReference>
<feature type="domain" description="Helix-turn-helix" evidence="1">
    <location>
        <begin position="18"/>
        <end position="64"/>
    </location>
</feature>
<dbReference type="Proteomes" id="UP001175097">
    <property type="component" value="Unassembled WGS sequence"/>
</dbReference>
<organism evidence="2 3">
    <name type="scientific">Sporosarcina highlanderae</name>
    <dbReference type="NCBI Taxonomy" id="3035916"/>
    <lineage>
        <taxon>Bacteria</taxon>
        <taxon>Bacillati</taxon>
        <taxon>Bacillota</taxon>
        <taxon>Bacilli</taxon>
        <taxon>Bacillales</taxon>
        <taxon>Caryophanaceae</taxon>
        <taxon>Sporosarcina</taxon>
    </lineage>
</organism>
<name>A0ABT8JS25_9BACL</name>
<keyword evidence="3" id="KW-1185">Reference proteome</keyword>
<gene>
    <name evidence="2" type="ORF">P5G49_10835</name>
</gene>
<comment type="caution">
    <text evidence="2">The sequence shown here is derived from an EMBL/GenBank/DDBJ whole genome shotgun (WGS) entry which is preliminary data.</text>
</comment>
<protein>
    <submittedName>
        <fullName evidence="2">Helix-turn-helix domain-containing protein</fullName>
    </submittedName>
</protein>
<sequence>MRLNEAVSLKEIESYPIMLTANEISEILRVSKPTAYSLMDLQGFPLIRIGRTKRVLRDHFIEWIVKNPMSNQFSAMSTEDGSNSTKK</sequence>
<proteinExistence type="predicted"/>
<evidence type="ECO:0000259" key="1">
    <source>
        <dbReference type="Pfam" id="PF12728"/>
    </source>
</evidence>
<evidence type="ECO:0000313" key="3">
    <source>
        <dbReference type="Proteomes" id="UP001175097"/>
    </source>
</evidence>
<dbReference type="RefSeq" id="WP_301243720.1">
    <property type="nucleotide sequence ID" value="NZ_JAROCC010000007.1"/>
</dbReference>
<reference evidence="2" key="1">
    <citation type="submission" date="2023-03" db="EMBL/GenBank/DDBJ databases">
        <title>MT1 and MT2 Draft Genomes of Novel Species.</title>
        <authorList>
            <person name="Venkateswaran K."/>
        </authorList>
    </citation>
    <scope>NUCLEOTIDE SEQUENCE</scope>
    <source>
        <strain evidence="2">F6_3S_P_2</strain>
    </source>
</reference>
<evidence type="ECO:0000313" key="2">
    <source>
        <dbReference type="EMBL" id="MDN4607961.1"/>
    </source>
</evidence>
<dbReference type="InterPro" id="IPR041657">
    <property type="entry name" value="HTH_17"/>
</dbReference>